<gene>
    <name evidence="1" type="primary">lptE</name>
    <name evidence="2" type="ORF">GA0071312_0750</name>
    <name evidence="1" type="ORF">HLUCCO17_12025</name>
</gene>
<organism evidence="1 3">
    <name type="scientific">Saliniramus fredricksonii</name>
    <dbReference type="NCBI Taxonomy" id="1653334"/>
    <lineage>
        <taxon>Bacteria</taxon>
        <taxon>Pseudomonadati</taxon>
        <taxon>Pseudomonadota</taxon>
        <taxon>Alphaproteobacteria</taxon>
        <taxon>Hyphomicrobiales</taxon>
        <taxon>Salinarimonadaceae</taxon>
        <taxon>Saliniramus</taxon>
    </lineage>
</organism>
<dbReference type="GO" id="GO:0019867">
    <property type="term" value="C:outer membrane"/>
    <property type="evidence" value="ECO:0007669"/>
    <property type="project" value="InterPro"/>
</dbReference>
<keyword evidence="4" id="KW-1185">Reference proteome</keyword>
<dbReference type="Proteomes" id="UP000182800">
    <property type="component" value="Unassembled WGS sequence"/>
</dbReference>
<dbReference type="EMBL" id="FMBM01000001">
    <property type="protein sequence ID" value="SCC79221.1"/>
    <property type="molecule type" value="Genomic_DNA"/>
</dbReference>
<evidence type="ECO:0000313" key="1">
    <source>
        <dbReference type="EMBL" id="KPQ10164.1"/>
    </source>
</evidence>
<keyword evidence="1" id="KW-0449">Lipoprotein</keyword>
<dbReference type="Proteomes" id="UP000050497">
    <property type="component" value="Unassembled WGS sequence"/>
</dbReference>
<dbReference type="Pfam" id="PF04390">
    <property type="entry name" value="LptE"/>
    <property type="match status" value="1"/>
</dbReference>
<dbReference type="STRING" id="1653334.GA0071312_0750"/>
<dbReference type="GO" id="GO:0043165">
    <property type="term" value="P:Gram-negative-bacterium-type cell outer membrane assembly"/>
    <property type="evidence" value="ECO:0007669"/>
    <property type="project" value="InterPro"/>
</dbReference>
<name>A0A0P7X5L7_9HYPH</name>
<reference evidence="2 4" key="2">
    <citation type="submission" date="2016-08" db="EMBL/GenBank/DDBJ databases">
        <authorList>
            <person name="Varghese N."/>
            <person name="Submissions Spin"/>
        </authorList>
    </citation>
    <scope>NUCLEOTIDE SEQUENCE [LARGE SCALE GENOMIC DNA]</scope>
    <source>
        <strain evidence="2 4">HL-109</strain>
    </source>
</reference>
<evidence type="ECO:0000313" key="2">
    <source>
        <dbReference type="EMBL" id="SCC79221.1"/>
    </source>
</evidence>
<protein>
    <submittedName>
        <fullName evidence="1">ABC-type lipopolysaccharide export system outer membrane lipoprotein component LptE</fullName>
    </submittedName>
    <submittedName>
        <fullName evidence="2">LPS-assembly lipoprotein</fullName>
    </submittedName>
</protein>
<accession>A0A0P7X5L7</accession>
<comment type="caution">
    <text evidence="1">The sequence shown here is derived from an EMBL/GenBank/DDBJ whole genome shotgun (WGS) entry which is preliminary data.</text>
</comment>
<sequence>MSSSERNIRRPSGSGTVLFDRWRHLVIGGVALGLAGCFTPVYAPTASLPGGVAEELKRIDVDSVRVSGGDEAMAHELRSELIFALDGERTDQVKKRYRLTAMVSAQRSSPIISTATGRAASGAITANVTWQIEDLETESIVLTGSQRGEASYDRTDQRFAALRARREAEQRIARQMARQIATQVAIDFRTGQHQLSRADDS</sequence>
<evidence type="ECO:0000313" key="3">
    <source>
        <dbReference type="Proteomes" id="UP000050497"/>
    </source>
</evidence>
<dbReference type="EMBL" id="LJSX01000018">
    <property type="protein sequence ID" value="KPQ10164.1"/>
    <property type="molecule type" value="Genomic_DNA"/>
</dbReference>
<dbReference type="AlphaFoldDB" id="A0A0P7X5L7"/>
<reference evidence="1 3" key="1">
    <citation type="submission" date="2015-09" db="EMBL/GenBank/DDBJ databases">
        <title>Identification and resolution of microdiversity through metagenomic sequencing of parallel consortia.</title>
        <authorList>
            <person name="Nelson W.C."/>
            <person name="Romine M.F."/>
            <person name="Lindemann S.R."/>
        </authorList>
    </citation>
    <scope>NUCLEOTIDE SEQUENCE [LARGE SCALE GENOMIC DNA]</scope>
    <source>
        <strain evidence="1">HL-109</strain>
    </source>
</reference>
<evidence type="ECO:0000313" key="4">
    <source>
        <dbReference type="Proteomes" id="UP000182800"/>
    </source>
</evidence>
<dbReference type="Gene3D" id="3.30.160.150">
    <property type="entry name" value="Lipoprotein like domain"/>
    <property type="match status" value="1"/>
</dbReference>
<dbReference type="RefSeq" id="WP_083204279.1">
    <property type="nucleotide sequence ID" value="NZ_FMBM01000001.1"/>
</dbReference>
<dbReference type="InterPro" id="IPR007485">
    <property type="entry name" value="LPS_assembly_LptE"/>
</dbReference>
<proteinExistence type="predicted"/>
<dbReference type="OrthoDB" id="7678210at2"/>